<dbReference type="AlphaFoldDB" id="A0A9P0P7P6"/>
<dbReference type="GO" id="GO:0005524">
    <property type="term" value="F:ATP binding"/>
    <property type="evidence" value="ECO:0007669"/>
    <property type="project" value="InterPro"/>
</dbReference>
<dbReference type="EMBL" id="CAKOFQ010006776">
    <property type="protein sequence ID" value="CAH1970662.1"/>
    <property type="molecule type" value="Genomic_DNA"/>
</dbReference>
<name>A0A9P0P7P6_ACAOB</name>
<dbReference type="InterPro" id="IPR001270">
    <property type="entry name" value="ClpA/B"/>
</dbReference>
<dbReference type="InterPro" id="IPR027417">
    <property type="entry name" value="P-loop_NTPase"/>
</dbReference>
<feature type="signal peptide" evidence="2">
    <location>
        <begin position="1"/>
        <end position="19"/>
    </location>
</feature>
<comment type="similarity">
    <text evidence="1">Belongs to the ClpA/ClpB family. Torsin subfamily.</text>
</comment>
<evidence type="ECO:0000256" key="2">
    <source>
        <dbReference type="SAM" id="SignalP"/>
    </source>
</evidence>
<dbReference type="GO" id="GO:0071218">
    <property type="term" value="P:cellular response to misfolded protein"/>
    <property type="evidence" value="ECO:0007669"/>
    <property type="project" value="TreeGrafter"/>
</dbReference>
<evidence type="ECO:0000256" key="1">
    <source>
        <dbReference type="ARBA" id="ARBA00006235"/>
    </source>
</evidence>
<reference evidence="3" key="1">
    <citation type="submission" date="2022-03" db="EMBL/GenBank/DDBJ databases">
        <authorList>
            <person name="Sayadi A."/>
        </authorList>
    </citation>
    <scope>NUCLEOTIDE SEQUENCE</scope>
</reference>
<dbReference type="GO" id="GO:0016887">
    <property type="term" value="F:ATP hydrolysis activity"/>
    <property type="evidence" value="ECO:0007669"/>
    <property type="project" value="InterPro"/>
</dbReference>
<dbReference type="GO" id="GO:0012505">
    <property type="term" value="C:endomembrane system"/>
    <property type="evidence" value="ECO:0007669"/>
    <property type="project" value="UniProtKB-ARBA"/>
</dbReference>
<dbReference type="PRINTS" id="PR00300">
    <property type="entry name" value="CLPPROTEASEA"/>
</dbReference>
<comment type="caution">
    <text evidence="3">The sequence shown here is derived from an EMBL/GenBank/DDBJ whole genome shotgun (WGS) entry which is preliminary data.</text>
</comment>
<keyword evidence="2" id="KW-0732">Signal</keyword>
<dbReference type="Gene3D" id="3.40.50.300">
    <property type="entry name" value="P-loop containing nucleotide triphosphate hydrolases"/>
    <property type="match status" value="1"/>
</dbReference>
<dbReference type="OrthoDB" id="19623at2759"/>
<gene>
    <name evidence="3" type="ORF">ACAOBT_LOCUS9039</name>
</gene>
<dbReference type="InterPro" id="IPR010448">
    <property type="entry name" value="Torsin"/>
</dbReference>
<dbReference type="GO" id="GO:0005737">
    <property type="term" value="C:cytoplasm"/>
    <property type="evidence" value="ECO:0007669"/>
    <property type="project" value="UniProtKB-ARBA"/>
</dbReference>
<dbReference type="SUPFAM" id="SSF52540">
    <property type="entry name" value="P-loop containing nucleoside triphosphate hydrolases"/>
    <property type="match status" value="1"/>
</dbReference>
<dbReference type="Pfam" id="PF06309">
    <property type="entry name" value="Torsin"/>
    <property type="match status" value="1"/>
</dbReference>
<evidence type="ECO:0000313" key="4">
    <source>
        <dbReference type="Proteomes" id="UP001152888"/>
    </source>
</evidence>
<keyword evidence="4" id="KW-1185">Reference proteome</keyword>
<proteinExistence type="inferred from homology"/>
<evidence type="ECO:0000313" key="3">
    <source>
        <dbReference type="EMBL" id="CAH1970662.1"/>
    </source>
</evidence>
<protein>
    <submittedName>
        <fullName evidence="3">Uncharacterized protein</fullName>
    </submittedName>
</protein>
<dbReference type="Proteomes" id="UP001152888">
    <property type="component" value="Unassembled WGS sequence"/>
</dbReference>
<organism evidence="3 4">
    <name type="scientific">Acanthoscelides obtectus</name>
    <name type="common">Bean weevil</name>
    <name type="synonym">Bruchus obtectus</name>
    <dbReference type="NCBI Taxonomy" id="200917"/>
    <lineage>
        <taxon>Eukaryota</taxon>
        <taxon>Metazoa</taxon>
        <taxon>Ecdysozoa</taxon>
        <taxon>Arthropoda</taxon>
        <taxon>Hexapoda</taxon>
        <taxon>Insecta</taxon>
        <taxon>Pterygota</taxon>
        <taxon>Neoptera</taxon>
        <taxon>Endopterygota</taxon>
        <taxon>Coleoptera</taxon>
        <taxon>Polyphaga</taxon>
        <taxon>Cucujiformia</taxon>
        <taxon>Chrysomeloidea</taxon>
        <taxon>Chrysomelidae</taxon>
        <taxon>Bruchinae</taxon>
        <taxon>Bruchini</taxon>
        <taxon>Acanthoscelides</taxon>
    </lineage>
</organism>
<dbReference type="PANTHER" id="PTHR10760">
    <property type="entry name" value="TORSIN"/>
    <property type="match status" value="1"/>
</dbReference>
<dbReference type="PANTHER" id="PTHR10760:SF2">
    <property type="entry name" value="LD13476P-RELATED"/>
    <property type="match status" value="1"/>
</dbReference>
<accession>A0A9P0P7P6</accession>
<feature type="chain" id="PRO_5040179972" evidence="2">
    <location>
        <begin position="20"/>
        <end position="250"/>
    </location>
</feature>
<sequence length="250" mass="29162">MKSLAIITVLFIYIKYVHMWSYNPICLVTECCNKDHIPGDTDKLIRLLKERVYGQHLVENAVHAIAAHWNPHYKAPKPLVLSFHGWAGSGKNYVSNFIAESLYKYGTKSKFVHLFVGRIHFPVREEFKVYQQQLYSWLKGNMTQCSKQLFIFDEIDKTPPEILNAIKPMIDYKDEVDGVDYTQSIFIFLSNTGSALINEHYEELWNKGYVREDLKLSHFEKLIEKGAFNEDGKYKDYSSDNLKILQSSEF</sequence>